<name>A0A3N4IKE7_ASCIM</name>
<dbReference type="STRING" id="1160509.A0A3N4IKE7"/>
<protein>
    <submittedName>
        <fullName evidence="2">Uncharacterized protein</fullName>
    </submittedName>
</protein>
<feature type="compositionally biased region" description="Basic and acidic residues" evidence="1">
    <location>
        <begin position="1"/>
        <end position="14"/>
    </location>
</feature>
<feature type="region of interest" description="Disordered" evidence="1">
    <location>
        <begin position="1"/>
        <end position="160"/>
    </location>
</feature>
<feature type="compositionally biased region" description="Polar residues" evidence="1">
    <location>
        <begin position="69"/>
        <end position="92"/>
    </location>
</feature>
<evidence type="ECO:0000313" key="3">
    <source>
        <dbReference type="Proteomes" id="UP000275078"/>
    </source>
</evidence>
<keyword evidence="3" id="KW-1185">Reference proteome</keyword>
<feature type="compositionally biased region" description="Polar residues" evidence="1">
    <location>
        <begin position="107"/>
        <end position="117"/>
    </location>
</feature>
<gene>
    <name evidence="2" type="ORF">BJ508DRAFT_411271</name>
</gene>
<proteinExistence type="predicted"/>
<accession>A0A3N4IKE7</accession>
<evidence type="ECO:0000256" key="1">
    <source>
        <dbReference type="SAM" id="MobiDB-lite"/>
    </source>
</evidence>
<reference evidence="2 3" key="1">
    <citation type="journal article" date="2018" name="Nat. Ecol. Evol.">
        <title>Pezizomycetes genomes reveal the molecular basis of ectomycorrhizal truffle lifestyle.</title>
        <authorList>
            <person name="Murat C."/>
            <person name="Payen T."/>
            <person name="Noel B."/>
            <person name="Kuo A."/>
            <person name="Morin E."/>
            <person name="Chen J."/>
            <person name="Kohler A."/>
            <person name="Krizsan K."/>
            <person name="Balestrini R."/>
            <person name="Da Silva C."/>
            <person name="Montanini B."/>
            <person name="Hainaut M."/>
            <person name="Levati E."/>
            <person name="Barry K.W."/>
            <person name="Belfiori B."/>
            <person name="Cichocki N."/>
            <person name="Clum A."/>
            <person name="Dockter R.B."/>
            <person name="Fauchery L."/>
            <person name="Guy J."/>
            <person name="Iotti M."/>
            <person name="Le Tacon F."/>
            <person name="Lindquist E.A."/>
            <person name="Lipzen A."/>
            <person name="Malagnac F."/>
            <person name="Mello A."/>
            <person name="Molinier V."/>
            <person name="Miyauchi S."/>
            <person name="Poulain J."/>
            <person name="Riccioni C."/>
            <person name="Rubini A."/>
            <person name="Sitrit Y."/>
            <person name="Splivallo R."/>
            <person name="Traeger S."/>
            <person name="Wang M."/>
            <person name="Zifcakova L."/>
            <person name="Wipf D."/>
            <person name="Zambonelli A."/>
            <person name="Paolocci F."/>
            <person name="Nowrousian M."/>
            <person name="Ottonello S."/>
            <person name="Baldrian P."/>
            <person name="Spatafora J.W."/>
            <person name="Henrissat B."/>
            <person name="Nagy L.G."/>
            <person name="Aury J.M."/>
            <person name="Wincker P."/>
            <person name="Grigoriev I.V."/>
            <person name="Bonfante P."/>
            <person name="Martin F.M."/>
        </authorList>
    </citation>
    <scope>NUCLEOTIDE SEQUENCE [LARGE SCALE GENOMIC DNA]</scope>
    <source>
        <strain evidence="2 3">RN42</strain>
    </source>
</reference>
<dbReference type="EMBL" id="ML119649">
    <property type="protein sequence ID" value="RPA86612.1"/>
    <property type="molecule type" value="Genomic_DNA"/>
</dbReference>
<dbReference type="AlphaFoldDB" id="A0A3N4IKE7"/>
<feature type="region of interest" description="Disordered" evidence="1">
    <location>
        <begin position="361"/>
        <end position="414"/>
    </location>
</feature>
<dbReference type="Proteomes" id="UP000275078">
    <property type="component" value="Unassembled WGS sequence"/>
</dbReference>
<evidence type="ECO:0000313" key="2">
    <source>
        <dbReference type="EMBL" id="RPA86612.1"/>
    </source>
</evidence>
<sequence>MDSFKEKITSRIPDRSSIPSPGDKLKSLVGRGGGSGSSSPVSARPISALGDPNRFGPPPKRTVPADTATLAQTPTGGSSNSSAGVSRPLSTASPKPSLPPRLPPRTGSISSLNSPTTEDAHQPPPPPAGRRPILSTPSDYAPAAPRALPSSIQSQVGPARLPALSTDIDDLLKDTKKRSTFASTFGNKKPQTVVVKSDTGRELTFDSYADDAQMKRLAEQGIGASGLGIQKDAPDQSGWGSGKDFKRLVQGESTLGGKNPAPPLPSKTQSKPLSYEEAKAQVLAPLRKSDGEKSSGFSWKEAKESAATAKKNYETAKTFEAQHGDQLRSGLASANRLQERHGDKITKALGEEQAGQMRMGLAGATKSADISKAVVGKKKPPPPPPKKKDLVVGSGPGTGAGGPPPVNFSSRPGM</sequence>
<organism evidence="2 3">
    <name type="scientific">Ascobolus immersus RN42</name>
    <dbReference type="NCBI Taxonomy" id="1160509"/>
    <lineage>
        <taxon>Eukaryota</taxon>
        <taxon>Fungi</taxon>
        <taxon>Dikarya</taxon>
        <taxon>Ascomycota</taxon>
        <taxon>Pezizomycotina</taxon>
        <taxon>Pezizomycetes</taxon>
        <taxon>Pezizales</taxon>
        <taxon>Ascobolaceae</taxon>
        <taxon>Ascobolus</taxon>
    </lineage>
</organism>
<feature type="compositionally biased region" description="Low complexity" evidence="1">
    <location>
        <begin position="37"/>
        <end position="48"/>
    </location>
</feature>
<feature type="region of interest" description="Disordered" evidence="1">
    <location>
        <begin position="221"/>
        <end position="300"/>
    </location>
</feature>